<evidence type="ECO:0000313" key="2">
    <source>
        <dbReference type="Proteomes" id="UP000515856"/>
    </source>
</evidence>
<dbReference type="KEGG" id="ehn:H9Q80_04150"/>
<proteinExistence type="predicted"/>
<dbReference type="EMBL" id="CP060636">
    <property type="protein sequence ID" value="QNM13149.1"/>
    <property type="molecule type" value="Genomic_DNA"/>
</dbReference>
<accession>A0A7G9GQR7</accession>
<name>A0A7G9GQR7_9FIRM</name>
<protein>
    <submittedName>
        <fullName evidence="1">Uncharacterized protein</fullName>
    </submittedName>
</protein>
<keyword evidence="2" id="KW-1185">Reference proteome</keyword>
<dbReference type="RefSeq" id="WP_142691794.1">
    <property type="nucleotide sequence ID" value="NZ_CP060636.1"/>
</dbReference>
<sequence length="167" mass="19822">MLTNQIHGIALRLSIDNQNGIDPATVLNLHFEKEKEINDWVYYSTNVSQDSRLTDRISMIVFFFKQGTEKKYIKADVVGEVLCSKTPFIPENKDEVKRHSPKIFSDEERKTWYKIQNLQVMDEVELSNYVYRRNDTFELEPLNETLQRSRFSKCYFESKIEVKNKLI</sequence>
<dbReference type="Proteomes" id="UP000515856">
    <property type="component" value="Chromosome"/>
</dbReference>
<reference evidence="1 2" key="1">
    <citation type="submission" date="2020-08" db="EMBL/GenBank/DDBJ databases">
        <authorList>
            <person name="Liu C."/>
            <person name="Sun Q."/>
        </authorList>
    </citation>
    <scope>NUCLEOTIDE SEQUENCE [LARGE SCALE GENOMIC DNA]</scope>
    <source>
        <strain evidence="1 2">NSJ-61</strain>
    </source>
</reference>
<organism evidence="1 2">
    <name type="scientific">[Eubacterium] hominis</name>
    <dbReference type="NCBI Taxonomy" id="2764325"/>
    <lineage>
        <taxon>Bacteria</taxon>
        <taxon>Bacillati</taxon>
        <taxon>Bacillota</taxon>
        <taxon>Erysipelotrichia</taxon>
        <taxon>Erysipelotrichales</taxon>
        <taxon>Erysipelotrichaceae</taxon>
        <taxon>Amedibacillus</taxon>
    </lineage>
</organism>
<dbReference type="AlphaFoldDB" id="A0A7G9GQR7"/>
<gene>
    <name evidence="1" type="ORF">H9Q80_04150</name>
</gene>
<evidence type="ECO:0000313" key="1">
    <source>
        <dbReference type="EMBL" id="QNM13149.1"/>
    </source>
</evidence>